<accession>A0A8J3E652</accession>
<gene>
    <name evidence="2" type="ORF">GCM10011611_50690</name>
</gene>
<keyword evidence="3" id="KW-1185">Reference proteome</keyword>
<comment type="caution">
    <text evidence="2">The sequence shown here is derived from an EMBL/GenBank/DDBJ whole genome shotgun (WGS) entry which is preliminary data.</text>
</comment>
<evidence type="ECO:0000259" key="1">
    <source>
        <dbReference type="Pfam" id="PF00497"/>
    </source>
</evidence>
<protein>
    <recommendedName>
        <fullName evidence="1">Solute-binding protein family 3/N-terminal domain-containing protein</fullName>
    </recommendedName>
</protein>
<dbReference type="AlphaFoldDB" id="A0A8J3E652"/>
<dbReference type="EMBL" id="BMJQ01000015">
    <property type="protein sequence ID" value="GGF38183.1"/>
    <property type="molecule type" value="Genomic_DNA"/>
</dbReference>
<feature type="domain" description="Solute-binding protein family 3/N-terminal" evidence="1">
    <location>
        <begin position="7"/>
        <end position="96"/>
    </location>
</feature>
<dbReference type="SUPFAM" id="SSF53850">
    <property type="entry name" value="Periplasmic binding protein-like II"/>
    <property type="match status" value="1"/>
</dbReference>
<dbReference type="InterPro" id="IPR001638">
    <property type="entry name" value="Solute-binding_3/MltF_N"/>
</dbReference>
<organism evidence="2 3">
    <name type="scientific">Aliidongia dinghuensis</name>
    <dbReference type="NCBI Taxonomy" id="1867774"/>
    <lineage>
        <taxon>Bacteria</taxon>
        <taxon>Pseudomonadati</taxon>
        <taxon>Pseudomonadota</taxon>
        <taxon>Alphaproteobacteria</taxon>
        <taxon>Rhodospirillales</taxon>
        <taxon>Dongiaceae</taxon>
        <taxon>Aliidongia</taxon>
    </lineage>
</organism>
<dbReference type="Gene3D" id="3.40.190.10">
    <property type="entry name" value="Periplasmic binding protein-like II"/>
    <property type="match status" value="2"/>
</dbReference>
<reference evidence="2" key="1">
    <citation type="journal article" date="2014" name="Int. J. Syst. Evol. Microbiol.">
        <title>Complete genome sequence of Corynebacterium casei LMG S-19264T (=DSM 44701T), isolated from a smear-ripened cheese.</title>
        <authorList>
            <consortium name="US DOE Joint Genome Institute (JGI-PGF)"/>
            <person name="Walter F."/>
            <person name="Albersmeier A."/>
            <person name="Kalinowski J."/>
            <person name="Ruckert C."/>
        </authorList>
    </citation>
    <scope>NUCLEOTIDE SEQUENCE</scope>
    <source>
        <strain evidence="2">CGMCC 1.15725</strain>
    </source>
</reference>
<dbReference type="RefSeq" id="WP_189050951.1">
    <property type="nucleotide sequence ID" value="NZ_BMJQ01000015.1"/>
</dbReference>
<name>A0A8J3E652_9PROT</name>
<evidence type="ECO:0000313" key="2">
    <source>
        <dbReference type="EMBL" id="GGF38183.1"/>
    </source>
</evidence>
<dbReference type="Proteomes" id="UP000646365">
    <property type="component" value="Unassembled WGS sequence"/>
</dbReference>
<sequence length="216" mass="23661">MTLYYYERPPFSVTAPDGTVQGLVIAPTRAALERIGMAYVFQSTSVNRIFELVRDEHGTACSPGWYWTEERARFAKFTKAIYRDKPIIGITRKTLHVPVGTRLADLLAAGTTLTVTHGFSYGQYIDGLIAHADPNQLIPIPTGGPRMIDMVLTGHTDLALTSEEDASAYASQGIGGPDYPIVHFPDVPMGDPRRIMCARGVPDDVIERLNQAIDGP</sequence>
<evidence type="ECO:0000313" key="3">
    <source>
        <dbReference type="Proteomes" id="UP000646365"/>
    </source>
</evidence>
<proteinExistence type="predicted"/>
<reference evidence="2" key="2">
    <citation type="submission" date="2020-09" db="EMBL/GenBank/DDBJ databases">
        <authorList>
            <person name="Sun Q."/>
            <person name="Zhou Y."/>
        </authorList>
    </citation>
    <scope>NUCLEOTIDE SEQUENCE</scope>
    <source>
        <strain evidence="2">CGMCC 1.15725</strain>
    </source>
</reference>
<dbReference type="Pfam" id="PF00497">
    <property type="entry name" value="SBP_bac_3"/>
    <property type="match status" value="1"/>
</dbReference>